<evidence type="ECO:0000313" key="11">
    <source>
        <dbReference type="EMBL" id="PCK26981.1"/>
    </source>
</evidence>
<evidence type="ECO:0000256" key="7">
    <source>
        <dbReference type="ARBA" id="ARBA00061147"/>
    </source>
</evidence>
<evidence type="ECO:0000313" key="12">
    <source>
        <dbReference type="Proteomes" id="UP000230886"/>
    </source>
</evidence>
<evidence type="ECO:0000259" key="10">
    <source>
        <dbReference type="Pfam" id="PF00890"/>
    </source>
</evidence>
<proteinExistence type="inferred from homology"/>
<dbReference type="PANTHER" id="PTHR43400:SF10">
    <property type="entry name" value="3-OXOSTEROID 1-DEHYDROGENASE"/>
    <property type="match status" value="1"/>
</dbReference>
<dbReference type="Pfam" id="PF00890">
    <property type="entry name" value="FAD_binding_2"/>
    <property type="match status" value="1"/>
</dbReference>
<evidence type="ECO:0000256" key="6">
    <source>
        <dbReference type="ARBA" id="ARBA00051951"/>
    </source>
</evidence>
<dbReference type="SUPFAM" id="SSF51905">
    <property type="entry name" value="FAD/NAD(P)-binding domain"/>
    <property type="match status" value="1"/>
</dbReference>
<dbReference type="AlphaFoldDB" id="A0A2A5JDF3"/>
<accession>A0A2A5JDF3</accession>
<dbReference type="GO" id="GO:0047571">
    <property type="term" value="F:3-oxosteroid 1-dehydrogenase activity"/>
    <property type="evidence" value="ECO:0007669"/>
    <property type="project" value="UniProtKB-EC"/>
</dbReference>
<dbReference type="EC" id="1.3.99.4" evidence="8"/>
<dbReference type="FunFam" id="3.50.50.60:FF:000208">
    <property type="entry name" value="3-ketosteroid dehydrogenase"/>
    <property type="match status" value="1"/>
</dbReference>
<feature type="domain" description="FAD-dependent oxidoreductase 2 FAD-binding" evidence="10">
    <location>
        <begin position="10"/>
        <end position="495"/>
    </location>
</feature>
<protein>
    <recommendedName>
        <fullName evidence="9">3-oxosteroid 1-dehydrogenase</fullName>
        <ecNumber evidence="8">1.3.99.4</ecNumber>
    </recommendedName>
</protein>
<dbReference type="InterPro" id="IPR036188">
    <property type="entry name" value="FAD/NAD-bd_sf"/>
</dbReference>
<keyword evidence="5" id="KW-0753">Steroid metabolism</keyword>
<dbReference type="InterPro" id="IPR027477">
    <property type="entry name" value="Succ_DH/fumarate_Rdtase_cat_sf"/>
</dbReference>
<dbReference type="Proteomes" id="UP000230886">
    <property type="component" value="Unassembled WGS sequence"/>
</dbReference>
<gene>
    <name evidence="11" type="ORF">CHR55_12175</name>
</gene>
<keyword evidence="2" id="KW-0285">Flavoprotein</keyword>
<keyword evidence="4" id="KW-0560">Oxidoreductase</keyword>
<organism evidence="11 12">
    <name type="scientific">Rhodococcus qingshengii</name>
    <dbReference type="NCBI Taxonomy" id="334542"/>
    <lineage>
        <taxon>Bacteria</taxon>
        <taxon>Bacillati</taxon>
        <taxon>Actinomycetota</taxon>
        <taxon>Actinomycetes</taxon>
        <taxon>Mycobacteriales</taxon>
        <taxon>Nocardiaceae</taxon>
        <taxon>Rhodococcus</taxon>
        <taxon>Rhodococcus erythropolis group</taxon>
    </lineage>
</organism>
<evidence type="ECO:0000256" key="8">
    <source>
        <dbReference type="ARBA" id="ARBA00066536"/>
    </source>
</evidence>
<evidence type="ECO:0000256" key="2">
    <source>
        <dbReference type="ARBA" id="ARBA00022630"/>
    </source>
</evidence>
<dbReference type="EMBL" id="NOVD01000006">
    <property type="protein sequence ID" value="PCK26981.1"/>
    <property type="molecule type" value="Genomic_DNA"/>
</dbReference>
<dbReference type="Gene3D" id="3.50.50.60">
    <property type="entry name" value="FAD/NAD(P)-binding domain"/>
    <property type="match status" value="2"/>
</dbReference>
<dbReference type="SUPFAM" id="SSF56425">
    <property type="entry name" value="Succinate dehydrogenase/fumarate reductase flavoprotein, catalytic domain"/>
    <property type="match status" value="1"/>
</dbReference>
<dbReference type="GO" id="GO:0008202">
    <property type="term" value="P:steroid metabolic process"/>
    <property type="evidence" value="ECO:0007669"/>
    <property type="project" value="UniProtKB-KW"/>
</dbReference>
<evidence type="ECO:0000256" key="3">
    <source>
        <dbReference type="ARBA" id="ARBA00022827"/>
    </source>
</evidence>
<keyword evidence="3" id="KW-0274">FAD</keyword>
<dbReference type="InterPro" id="IPR003953">
    <property type="entry name" value="FAD-dep_OxRdtase_2_FAD-bd"/>
</dbReference>
<evidence type="ECO:0000256" key="4">
    <source>
        <dbReference type="ARBA" id="ARBA00023002"/>
    </source>
</evidence>
<keyword evidence="5" id="KW-0443">Lipid metabolism</keyword>
<reference evidence="11 12" key="1">
    <citation type="submission" date="2017-07" db="EMBL/GenBank/DDBJ databases">
        <title>Draft sequence of Rhodococcus enclensis 23b-28.</title>
        <authorList>
            <person name="Besaury L."/>
            <person name="Sancelme M."/>
            <person name="Amato P."/>
            <person name="Lallement A."/>
            <person name="Delort A.-M."/>
        </authorList>
    </citation>
    <scope>NUCLEOTIDE SEQUENCE [LARGE SCALE GENOMIC DNA]</scope>
    <source>
        <strain evidence="11 12">23b-28</strain>
    </source>
</reference>
<dbReference type="InterPro" id="IPR050315">
    <property type="entry name" value="FAD-oxidoreductase_2"/>
</dbReference>
<evidence type="ECO:0000256" key="1">
    <source>
        <dbReference type="ARBA" id="ARBA00001974"/>
    </source>
</evidence>
<evidence type="ECO:0000256" key="5">
    <source>
        <dbReference type="ARBA" id="ARBA00023221"/>
    </source>
</evidence>
<sequence>MMQDWTTECDVLVVGSGGGALTGAYTAAARGLTTIVLEKTDRFGGTSAYSGASIWLPGTQVQERAGLPDSTENARTYLRALLGDAESERQDAYVETAPDVVALLEQNPHIEFEFRAFPDYYKAEGRMDTGRSINPLDLDPADIGDLAGKVRPELDQDRTGQDHAPGPMIGGRALIGRLLAAVQSTGNAELHTESILTSLIVEDGRVVGAEVESGGETQRIKANRGVLMAAGGIEGNAEMREQAGTPGKAIWSMGPFGANTGDAISAGIAVGGATALLDQAWFCPGVEQPDGSAAFMVGVRGGLVVDNAGERYLNESLPYDQFGRAMDAHDDNGSAVPSFMIFDSREGGGLPAICIPNTAPAKHLEAGTWVAADTLEELAAKTGLPADALRSTVEKFNDAAKLGVDEEFHRGEDPYDAFFCPPNGGANAALTAIENGPFYAARIVLSDLGTKGGLVTDVNGRVLRADGSAIDGLYAAGNTSASLSGRFYPGPGVPLGTAMVFSYRAAQDMAK</sequence>
<dbReference type="PANTHER" id="PTHR43400">
    <property type="entry name" value="FUMARATE REDUCTASE"/>
    <property type="match status" value="1"/>
</dbReference>
<evidence type="ECO:0000256" key="9">
    <source>
        <dbReference type="ARBA" id="ARBA00069709"/>
    </source>
</evidence>
<comment type="similarity">
    <text evidence="7">Belongs to the FAD-dependent oxidoreductase 2 family. 3-oxosteroid dehydrogenase subfamily.</text>
</comment>
<comment type="cofactor">
    <cofactor evidence="1">
        <name>FAD</name>
        <dbReference type="ChEBI" id="CHEBI:57692"/>
    </cofactor>
</comment>
<comment type="catalytic activity">
    <reaction evidence="6">
        <text>a 3-oxosteroid + A = a 3-oxo-Delta(1)-steroid + AH2</text>
        <dbReference type="Rhea" id="RHEA:13329"/>
        <dbReference type="ChEBI" id="CHEBI:13193"/>
        <dbReference type="ChEBI" id="CHEBI:17499"/>
        <dbReference type="ChEBI" id="CHEBI:20156"/>
        <dbReference type="ChEBI" id="CHEBI:47788"/>
        <dbReference type="EC" id="1.3.99.4"/>
    </reaction>
</comment>
<name>A0A2A5JDF3_RHOSG</name>
<comment type="caution">
    <text evidence="11">The sequence shown here is derived from an EMBL/GenBank/DDBJ whole genome shotgun (WGS) entry which is preliminary data.</text>
</comment>